<evidence type="ECO:0000256" key="2">
    <source>
        <dbReference type="SAM" id="SignalP"/>
    </source>
</evidence>
<name>A0A926D0Q4_9FIRM</name>
<keyword evidence="2" id="KW-0732">Signal</keyword>
<keyword evidence="5" id="KW-1185">Reference proteome</keyword>
<comment type="caution">
    <text evidence="4">The sequence shown here is derived from an EMBL/GenBank/DDBJ whole genome shotgun (WGS) entry which is preliminary data.</text>
</comment>
<dbReference type="Gene3D" id="3.10.450.240">
    <property type="match status" value="1"/>
</dbReference>
<dbReference type="Pfam" id="PF04280">
    <property type="entry name" value="Tim44"/>
    <property type="match status" value="1"/>
</dbReference>
<feature type="signal peptide" evidence="2">
    <location>
        <begin position="1"/>
        <end position="34"/>
    </location>
</feature>
<evidence type="ECO:0000313" key="5">
    <source>
        <dbReference type="Proteomes" id="UP000654279"/>
    </source>
</evidence>
<dbReference type="InterPro" id="IPR032710">
    <property type="entry name" value="NTF2-like_dom_sf"/>
</dbReference>
<feature type="domain" description="Tim44-like" evidence="3">
    <location>
        <begin position="94"/>
        <end position="218"/>
    </location>
</feature>
<feature type="transmembrane region" description="Helical" evidence="1">
    <location>
        <begin position="50"/>
        <end position="71"/>
    </location>
</feature>
<keyword evidence="1" id="KW-0812">Transmembrane</keyword>
<keyword evidence="1" id="KW-1133">Transmembrane helix</keyword>
<proteinExistence type="predicted"/>
<accession>A0A926D0Q4</accession>
<dbReference type="EMBL" id="JACRSO010000003">
    <property type="protein sequence ID" value="MBC8529432.1"/>
    <property type="molecule type" value="Genomic_DNA"/>
</dbReference>
<keyword evidence="1" id="KW-0472">Membrane</keyword>
<gene>
    <name evidence="4" type="ORF">H8699_08335</name>
</gene>
<evidence type="ECO:0000259" key="3">
    <source>
        <dbReference type="Pfam" id="PF04280"/>
    </source>
</evidence>
<dbReference type="Proteomes" id="UP000654279">
    <property type="component" value="Unassembled WGS sequence"/>
</dbReference>
<sequence>MERWQRKIHPGLGRAFMGLLGGACVLAPAPRALAASADAAAAHAGSPVSAAGYLLLLLAIIGLILWLGRLYSRHLQARKAREHLPEKETPSPFARFCKKNPDFTQEELLGQAARIFALLAQAFGARDLTAIRPLVDDACYAQLERELSAYWAGPSVLSVTQITLLSCCVTGYFRQAGRDNFILRLSVAPTYAPAPEGMAYLEAQRVPRVDYQWTLGRPCRLQTIKGPQIQAQECPHCGAPLTPEQPGHCGYCGATLSSEIEWTVYKILRTP</sequence>
<dbReference type="SUPFAM" id="SSF54427">
    <property type="entry name" value="NTF2-like"/>
    <property type="match status" value="1"/>
</dbReference>
<dbReference type="RefSeq" id="WP_249285276.1">
    <property type="nucleotide sequence ID" value="NZ_JACRSO010000003.1"/>
</dbReference>
<organism evidence="4 5">
    <name type="scientific">Luoshenia tenuis</name>
    <dbReference type="NCBI Taxonomy" id="2763654"/>
    <lineage>
        <taxon>Bacteria</taxon>
        <taxon>Bacillati</taxon>
        <taxon>Bacillota</taxon>
        <taxon>Clostridia</taxon>
        <taxon>Christensenellales</taxon>
        <taxon>Christensenellaceae</taxon>
        <taxon>Luoshenia</taxon>
    </lineage>
</organism>
<reference evidence="4" key="1">
    <citation type="submission" date="2020-08" db="EMBL/GenBank/DDBJ databases">
        <title>Genome public.</title>
        <authorList>
            <person name="Liu C."/>
            <person name="Sun Q."/>
        </authorList>
    </citation>
    <scope>NUCLEOTIDE SEQUENCE</scope>
    <source>
        <strain evidence="4">NSJ-44</strain>
    </source>
</reference>
<evidence type="ECO:0000256" key="1">
    <source>
        <dbReference type="SAM" id="Phobius"/>
    </source>
</evidence>
<dbReference type="InterPro" id="IPR007379">
    <property type="entry name" value="Tim44-like_dom"/>
</dbReference>
<dbReference type="AlphaFoldDB" id="A0A926D0Q4"/>
<feature type="chain" id="PRO_5037365160" evidence="2">
    <location>
        <begin position="35"/>
        <end position="271"/>
    </location>
</feature>
<evidence type="ECO:0000313" key="4">
    <source>
        <dbReference type="EMBL" id="MBC8529432.1"/>
    </source>
</evidence>
<protein>
    <submittedName>
        <fullName evidence="4">TIM44-like domain-containing protein</fullName>
    </submittedName>
</protein>